<evidence type="ECO:0000256" key="1">
    <source>
        <dbReference type="ARBA" id="ARBA00010923"/>
    </source>
</evidence>
<gene>
    <name evidence="4" type="ORF">FY550_01625</name>
</gene>
<evidence type="ECO:0000256" key="2">
    <source>
        <dbReference type="ARBA" id="ARBA00022747"/>
    </source>
</evidence>
<dbReference type="STRING" id="657387.BH688_14655"/>
<dbReference type="OrthoDB" id="9798929at2"/>
<dbReference type="AlphaFoldDB" id="A0A1S1NUP0"/>
<dbReference type="InterPro" id="IPR044946">
    <property type="entry name" value="Restrct_endonuc_typeI_TRD_sf"/>
</dbReference>
<proteinExistence type="inferred from homology"/>
<dbReference type="KEGG" id="kuy:FY550_01625"/>
<reference evidence="4 5" key="1">
    <citation type="submission" date="2019-08" db="EMBL/GenBank/DDBJ databases">
        <title>Complete genome sequence of Kushneria sp. YCWA18, a halophilic phosphate-solubilizing bacterium isolated from Daqiao saltern in China.</title>
        <authorList>
            <person name="Du G.-X."/>
            <person name="Qu L.-Y."/>
        </authorList>
    </citation>
    <scope>NUCLEOTIDE SEQUENCE [LARGE SCALE GENOMIC DNA]</scope>
    <source>
        <strain evidence="4 5">YCWA18</strain>
    </source>
</reference>
<comment type="similarity">
    <text evidence="1">Belongs to the type-I restriction system S methylase family.</text>
</comment>
<keyword evidence="5" id="KW-1185">Reference proteome</keyword>
<dbReference type="Pfam" id="PF01420">
    <property type="entry name" value="Methylase_S"/>
    <property type="match status" value="1"/>
</dbReference>
<dbReference type="SUPFAM" id="SSF116734">
    <property type="entry name" value="DNA methylase specificity domain"/>
    <property type="match status" value="2"/>
</dbReference>
<protein>
    <submittedName>
        <fullName evidence="4">Uncharacterized protein</fullName>
    </submittedName>
</protein>
<dbReference type="GO" id="GO:0003677">
    <property type="term" value="F:DNA binding"/>
    <property type="evidence" value="ECO:0007669"/>
    <property type="project" value="UniProtKB-KW"/>
</dbReference>
<dbReference type="CDD" id="cd17246">
    <property type="entry name" value="RMtype1_S_SonII-TRD2-CR2_like"/>
    <property type="match status" value="1"/>
</dbReference>
<dbReference type="EMBL" id="CP043420">
    <property type="protein sequence ID" value="QEL09957.1"/>
    <property type="molecule type" value="Genomic_DNA"/>
</dbReference>
<evidence type="ECO:0000256" key="3">
    <source>
        <dbReference type="ARBA" id="ARBA00023125"/>
    </source>
</evidence>
<dbReference type="Gene3D" id="1.10.287.1120">
    <property type="entry name" value="Bipartite methylase S protein"/>
    <property type="match status" value="1"/>
</dbReference>
<dbReference type="RefSeq" id="WP_070981070.1">
    <property type="nucleotide sequence ID" value="NZ_CP043420.1"/>
</dbReference>
<organism evidence="4 5">
    <name type="scientific">Kushneria phosphatilytica</name>
    <dbReference type="NCBI Taxonomy" id="657387"/>
    <lineage>
        <taxon>Bacteria</taxon>
        <taxon>Pseudomonadati</taxon>
        <taxon>Pseudomonadota</taxon>
        <taxon>Gammaproteobacteria</taxon>
        <taxon>Oceanospirillales</taxon>
        <taxon>Halomonadaceae</taxon>
        <taxon>Kushneria</taxon>
    </lineage>
</organism>
<keyword evidence="3" id="KW-0238">DNA-binding</keyword>
<evidence type="ECO:0000313" key="4">
    <source>
        <dbReference type="EMBL" id="QEL09957.1"/>
    </source>
</evidence>
<name>A0A1S1NUP0_9GAMM</name>
<dbReference type="Gene3D" id="3.90.220.20">
    <property type="entry name" value="DNA methylase specificity domains"/>
    <property type="match status" value="2"/>
</dbReference>
<dbReference type="GO" id="GO:0009307">
    <property type="term" value="P:DNA restriction-modification system"/>
    <property type="evidence" value="ECO:0007669"/>
    <property type="project" value="UniProtKB-KW"/>
</dbReference>
<dbReference type="PANTHER" id="PTHR43140:SF1">
    <property type="entry name" value="TYPE I RESTRICTION ENZYME ECOKI SPECIFICITY SUBUNIT"/>
    <property type="match status" value="1"/>
</dbReference>
<evidence type="ECO:0000313" key="5">
    <source>
        <dbReference type="Proteomes" id="UP000322553"/>
    </source>
</evidence>
<accession>A0A1S1NUP0</accession>
<keyword evidence="2" id="KW-0680">Restriction system</keyword>
<dbReference type="InterPro" id="IPR051212">
    <property type="entry name" value="Type-I_RE_S_subunit"/>
</dbReference>
<sequence length="458" mass="50975">MSFPQYPEYKNSGVEWLGEVPAHWLISALSRNLRCPVTDGPHSTPEFLGEGVPFLSVDGIQNGELVFENCRYVSEKDHQEFSKKSLPEKDDILMGKAASVGKVARVKTEVKFSIWSPLALIKIDSIKASPTFFEYALKSEEVQFQITQKSNSNTQLNIGMKDIPKLRVCFPPLSEQNLIAAFLDHETARIDALVEEQQRLIALLKEKRQAVISHAVTKGLDPDVPMKDSGVEWLGEVPAHWVRKRLKNVSPFITVGIVVNPSSYLAEEGLPFIYGGEIREGYIEVDKARKISLGDSHRNRKTMLEAGDVVTMRVGYPGVTAVVPPECEGGNCASVMLIKKGGYDSRWLCAVMNSRLIRNQVEMVQYGAAQKQFNISDAVEFWLFEPQVDEQASIADYIDRASTGFDQLVEEASKNMKLLKERRSALISAAVTGKIDVRGWTPPADSAPADQETRMEAV</sequence>
<dbReference type="PANTHER" id="PTHR43140">
    <property type="entry name" value="TYPE-1 RESTRICTION ENZYME ECOKI SPECIFICITY PROTEIN"/>
    <property type="match status" value="1"/>
</dbReference>
<dbReference type="Proteomes" id="UP000322553">
    <property type="component" value="Chromosome"/>
</dbReference>
<dbReference type="REBASE" id="369813">
    <property type="entry name" value="S.KspYCWA18ORF1630P"/>
</dbReference>
<dbReference type="InterPro" id="IPR000055">
    <property type="entry name" value="Restrct_endonuc_typeI_TRD"/>
</dbReference>